<dbReference type="EMBL" id="QNBE01000100">
    <property type="protein sequence ID" value="RKX69192.1"/>
    <property type="molecule type" value="Genomic_DNA"/>
</dbReference>
<proteinExistence type="predicted"/>
<evidence type="ECO:0000313" key="2">
    <source>
        <dbReference type="Proteomes" id="UP000268469"/>
    </source>
</evidence>
<gene>
    <name evidence="1" type="ORF">DRP53_08945</name>
</gene>
<dbReference type="Proteomes" id="UP000268469">
    <property type="component" value="Unassembled WGS sequence"/>
</dbReference>
<dbReference type="AlphaFoldDB" id="A0A660SF84"/>
<accession>A0A660SF84</accession>
<protein>
    <submittedName>
        <fullName evidence="1">Uncharacterized protein</fullName>
    </submittedName>
</protein>
<dbReference type="Pfam" id="PF03783">
    <property type="entry name" value="CsgG"/>
    <property type="match status" value="1"/>
</dbReference>
<dbReference type="InterPro" id="IPR005534">
    <property type="entry name" value="Curli_assmbl/transp-comp_CsgG"/>
</dbReference>
<comment type="caution">
    <text evidence="1">The sequence shown here is derived from an EMBL/GenBank/DDBJ whole genome shotgun (WGS) entry which is preliminary data.</text>
</comment>
<name>A0A660SF84_UNCW3</name>
<dbReference type="GO" id="GO:0030288">
    <property type="term" value="C:outer membrane-bounded periplasmic space"/>
    <property type="evidence" value="ECO:0007669"/>
    <property type="project" value="InterPro"/>
</dbReference>
<dbReference type="Gene3D" id="3.40.50.10610">
    <property type="entry name" value="ABC-type transport auxiliary lipoprotein component"/>
    <property type="match status" value="1"/>
</dbReference>
<organism evidence="1 2">
    <name type="scientific">candidate division WOR-3 bacterium</name>
    <dbReference type="NCBI Taxonomy" id="2052148"/>
    <lineage>
        <taxon>Bacteria</taxon>
        <taxon>Bacteria division WOR-3</taxon>
    </lineage>
</organism>
<reference evidence="1 2" key="1">
    <citation type="submission" date="2018-06" db="EMBL/GenBank/DDBJ databases">
        <title>Extensive metabolic versatility and redundancy in microbially diverse, dynamic hydrothermal sediments.</title>
        <authorList>
            <person name="Dombrowski N."/>
            <person name="Teske A."/>
            <person name="Baker B.J."/>
        </authorList>
    </citation>
    <scope>NUCLEOTIDE SEQUENCE [LARGE SCALE GENOMIC DNA]</scope>
    <source>
        <strain evidence="1">B36_G15</strain>
    </source>
</reference>
<sequence length="228" mass="25205">MGKEERQQLLRIRNLHECHLFTRKSGLNPKSLTQDKEVSMRKWVISVLMVIVGCFSMSQNLKRYSADSAFSPNFDLSRDYRVAVLPAVTALSQVEASDLNSLYDFASLELLKTGRFSLIERNAIDAILKEQEFGVSGVVDPSTAARIGKILGADAVMLTQISRVERDEFFKDEDAYEAIVFVRLIDSSTGEILYYGRGCGSGFGGKLEALVDAVGNALKPLKKKGGIQ</sequence>
<evidence type="ECO:0000313" key="1">
    <source>
        <dbReference type="EMBL" id="RKX69192.1"/>
    </source>
</evidence>